<keyword evidence="1 5" id="KW-0489">Methyltransferase</keyword>
<dbReference type="SUPFAM" id="SSF88697">
    <property type="entry name" value="PUA domain-like"/>
    <property type="match status" value="1"/>
</dbReference>
<reference evidence="7 8" key="1">
    <citation type="submission" date="2021-11" db="EMBL/GenBank/DDBJ databases">
        <authorList>
            <person name="Islam A."/>
            <person name="Islam S."/>
            <person name="Flora M.S."/>
            <person name="Rahman M."/>
            <person name="Ziaur R.M."/>
            <person name="Epstein J.H."/>
            <person name="Hassan M."/>
            <person name="Klassen M."/>
            <person name="Woodard K."/>
            <person name="Webb A."/>
            <person name="Webby R.J."/>
            <person name="El Zowalaty M.E."/>
        </authorList>
    </citation>
    <scope>NUCLEOTIDE SEQUENCE [LARGE SCALE GENOMIC DNA]</scope>
    <source>
        <strain evidence="7">Pbs1</strain>
    </source>
</reference>
<dbReference type="InterPro" id="IPR015947">
    <property type="entry name" value="PUA-like_sf"/>
</dbReference>
<accession>A0ABN8CQI9</accession>
<feature type="binding site" evidence="5">
    <location>
        <position position="278"/>
    </location>
    <ligand>
        <name>S-adenosyl-L-methionine</name>
        <dbReference type="ChEBI" id="CHEBI:59789"/>
    </ligand>
</feature>
<evidence type="ECO:0000256" key="1">
    <source>
        <dbReference type="ARBA" id="ARBA00022603"/>
    </source>
</evidence>
<evidence type="ECO:0000256" key="4">
    <source>
        <dbReference type="ARBA" id="ARBA00022884"/>
    </source>
</evidence>
<organism evidence="7 8">
    <name type="scientific">Peronospora belbahrii</name>
    <dbReference type="NCBI Taxonomy" id="622444"/>
    <lineage>
        <taxon>Eukaryota</taxon>
        <taxon>Sar</taxon>
        <taxon>Stramenopiles</taxon>
        <taxon>Oomycota</taxon>
        <taxon>Peronosporomycetes</taxon>
        <taxon>Peronosporales</taxon>
        <taxon>Peronosporaceae</taxon>
        <taxon>Peronospora</taxon>
    </lineage>
</organism>
<dbReference type="InterPro" id="IPR001678">
    <property type="entry name" value="MeTrfase_RsmB-F_NOP2_dom"/>
</dbReference>
<feature type="domain" description="SAM-dependent MTase RsmB/NOP-type" evidence="6">
    <location>
        <begin position="154"/>
        <end position="487"/>
    </location>
</feature>
<evidence type="ECO:0000313" key="7">
    <source>
        <dbReference type="EMBL" id="CAH0514536.1"/>
    </source>
</evidence>
<dbReference type="SMART" id="SM00359">
    <property type="entry name" value="PUA"/>
    <property type="match status" value="1"/>
</dbReference>
<evidence type="ECO:0000259" key="6">
    <source>
        <dbReference type="PROSITE" id="PS51686"/>
    </source>
</evidence>
<comment type="similarity">
    <text evidence="5">Belongs to the class I-like SAM-binding methyltransferase superfamily. RsmB/NOP family.</text>
</comment>
<dbReference type="Pfam" id="PF01189">
    <property type="entry name" value="Methyltr_RsmB-F"/>
    <property type="match status" value="2"/>
</dbReference>
<dbReference type="CDD" id="cd21150">
    <property type="entry name" value="PUA_NSun6-like"/>
    <property type="match status" value="1"/>
</dbReference>
<gene>
    <name evidence="7" type="ORF">PBS001_LOCUS1283</name>
</gene>
<name>A0ABN8CQI9_9STRA</name>
<keyword evidence="4 5" id="KW-0694">RNA-binding</keyword>
<dbReference type="PANTHER" id="PTHR22807:SF34">
    <property type="entry name" value="TRNA (CYTOSINE(72)-C(5))-METHYLTRANSFERASE NSUN6"/>
    <property type="match status" value="1"/>
</dbReference>
<dbReference type="SUPFAM" id="SSF53335">
    <property type="entry name" value="S-adenosyl-L-methionine-dependent methyltransferases"/>
    <property type="match status" value="1"/>
</dbReference>
<dbReference type="PROSITE" id="PS51686">
    <property type="entry name" value="SAM_MT_RSMB_NOP"/>
    <property type="match status" value="1"/>
</dbReference>
<feature type="binding site" evidence="5">
    <location>
        <position position="366"/>
    </location>
    <ligand>
        <name>S-adenosyl-L-methionine</name>
        <dbReference type="ChEBI" id="CHEBI:59789"/>
    </ligand>
</feature>
<keyword evidence="8" id="KW-1185">Reference proteome</keyword>
<comment type="caution">
    <text evidence="7">The sequence shown here is derived from an EMBL/GenBank/DDBJ whole genome shotgun (WGS) entry which is preliminary data.</text>
</comment>
<sequence>MTPLILTSDKTNVTTLAAFSVCFPDQVEKKLSTAYGEPHWTNIKRALARPPGFTAIRVNTLQSTREEALDALQVHLDTFHTERVQADSSRKPIKAFVHAFLPDVIMIPSCPSGNVPVEYDSGLKSIVVDRHCGEAVLRGSDIFARGIMSASSGIKAQDVVNVFVDLDHNHTRGSDFATHHGRKLLIARGVTKMARTEIFRALKGLAITHLIRVCPDAPPMNGILRGQIYVQNLPCSVVAHVLNPQAGDVILDMCAAPGGKTSHIATLMRNNGTLVACDRSKRKALALRTLCEDLQLECVVPLQMDSTRAVLPKEKVNAVLAIAQGNDDHTSVTQVLAHAKENTPSQARLLQVKGFFPETFDRILLDPPCSALGLRPRLLHAGDANNLAEFTKMQRNFLWVAAFLLKPGGTLVYSTCTINPQENEQMVHYALENYPLKLVSQGKAHLGDRGLLGQGLNKHEASLVQRFDPSNTKLDTMGFFCAKFIKTGPLSNKTDYSGTLDEIGLVTKQQQCKCE</sequence>
<dbReference type="Pfam" id="PF01472">
    <property type="entry name" value="PUA"/>
    <property type="match status" value="1"/>
</dbReference>
<feature type="active site" description="Nucleophile" evidence="5">
    <location>
        <position position="416"/>
    </location>
</feature>
<feature type="binding site" evidence="5">
    <location>
        <position position="305"/>
    </location>
    <ligand>
        <name>S-adenosyl-L-methionine</name>
        <dbReference type="ChEBI" id="CHEBI:59789"/>
    </ligand>
</feature>
<dbReference type="InterPro" id="IPR023267">
    <property type="entry name" value="RCMT"/>
</dbReference>
<evidence type="ECO:0000256" key="3">
    <source>
        <dbReference type="ARBA" id="ARBA00022691"/>
    </source>
</evidence>
<dbReference type="EMBL" id="CAKLCB010000073">
    <property type="protein sequence ID" value="CAH0514536.1"/>
    <property type="molecule type" value="Genomic_DNA"/>
</dbReference>
<keyword evidence="3 5" id="KW-0949">S-adenosyl-L-methionine</keyword>
<protein>
    <recommendedName>
        <fullName evidence="6">SAM-dependent MTase RsmB/NOP-type domain-containing protein</fullName>
    </recommendedName>
</protein>
<evidence type="ECO:0000256" key="5">
    <source>
        <dbReference type="PROSITE-ProRule" id="PRU01023"/>
    </source>
</evidence>
<dbReference type="InterPro" id="IPR049560">
    <property type="entry name" value="MeTrfase_RsmB-F_NOP2_cat"/>
</dbReference>
<dbReference type="InterPro" id="IPR029063">
    <property type="entry name" value="SAM-dependent_MTases_sf"/>
</dbReference>
<dbReference type="Gene3D" id="2.30.130.10">
    <property type="entry name" value="PUA domain"/>
    <property type="match status" value="1"/>
</dbReference>
<evidence type="ECO:0000313" key="8">
    <source>
        <dbReference type="Proteomes" id="UP001158986"/>
    </source>
</evidence>
<dbReference type="Proteomes" id="UP001158986">
    <property type="component" value="Unassembled WGS sequence"/>
</dbReference>
<dbReference type="PRINTS" id="PR02008">
    <property type="entry name" value="RCMTFAMILY"/>
</dbReference>
<dbReference type="PROSITE" id="PS50890">
    <property type="entry name" value="PUA"/>
    <property type="match status" value="1"/>
</dbReference>
<dbReference type="PANTHER" id="PTHR22807">
    <property type="entry name" value="NOP2 YEAST -RELATED NOL1/NOP2/FMU SUN DOMAIN-CONTAINING"/>
    <property type="match status" value="1"/>
</dbReference>
<dbReference type="InterPro" id="IPR036974">
    <property type="entry name" value="PUA_sf"/>
</dbReference>
<keyword evidence="2 5" id="KW-0808">Transferase</keyword>
<feature type="binding site" evidence="5">
    <location>
        <begin position="254"/>
        <end position="260"/>
    </location>
    <ligand>
        <name>S-adenosyl-L-methionine</name>
        <dbReference type="ChEBI" id="CHEBI:59789"/>
    </ligand>
</feature>
<proteinExistence type="inferred from homology"/>
<dbReference type="InterPro" id="IPR002478">
    <property type="entry name" value="PUA"/>
</dbReference>
<evidence type="ECO:0000256" key="2">
    <source>
        <dbReference type="ARBA" id="ARBA00022679"/>
    </source>
</evidence>
<dbReference type="Gene3D" id="3.40.50.150">
    <property type="entry name" value="Vaccinia Virus protein VP39"/>
    <property type="match status" value="1"/>
</dbReference>